<proteinExistence type="predicted"/>
<comment type="subcellular location">
    <subcellularLocation>
        <location evidence="1">Nucleus</location>
    </subcellularLocation>
</comment>
<feature type="compositionally biased region" description="Low complexity" evidence="6">
    <location>
        <begin position="118"/>
        <end position="149"/>
    </location>
</feature>
<dbReference type="Pfam" id="PF00847">
    <property type="entry name" value="AP2"/>
    <property type="match status" value="1"/>
</dbReference>
<dbReference type="InterPro" id="IPR001471">
    <property type="entry name" value="AP2/ERF_dom"/>
</dbReference>
<feature type="domain" description="AP2/ERF" evidence="8">
    <location>
        <begin position="3542"/>
        <end position="3591"/>
    </location>
</feature>
<evidence type="ECO:0000256" key="1">
    <source>
        <dbReference type="ARBA" id="ARBA00004123"/>
    </source>
</evidence>
<feature type="compositionally biased region" description="Basic and acidic residues" evidence="6">
    <location>
        <begin position="2186"/>
        <end position="2213"/>
    </location>
</feature>
<feature type="compositionally biased region" description="Polar residues" evidence="6">
    <location>
        <begin position="2392"/>
        <end position="2401"/>
    </location>
</feature>
<gene>
    <name evidence="9" type="ORF">AK88_05125</name>
</gene>
<feature type="region of interest" description="Disordered" evidence="6">
    <location>
        <begin position="2114"/>
        <end position="2157"/>
    </location>
</feature>
<feature type="transmembrane region" description="Helical" evidence="7">
    <location>
        <begin position="2745"/>
        <end position="2765"/>
    </location>
</feature>
<feature type="region of interest" description="Disordered" evidence="6">
    <location>
        <begin position="2172"/>
        <end position="2213"/>
    </location>
</feature>
<dbReference type="OrthoDB" id="333074at2759"/>
<dbReference type="EMBL" id="KQ001738">
    <property type="protein sequence ID" value="KJP85256.1"/>
    <property type="molecule type" value="Genomic_DNA"/>
</dbReference>
<evidence type="ECO:0000256" key="7">
    <source>
        <dbReference type="SAM" id="Phobius"/>
    </source>
</evidence>
<dbReference type="GO" id="GO:0005634">
    <property type="term" value="C:nucleus"/>
    <property type="evidence" value="ECO:0007669"/>
    <property type="project" value="UniProtKB-SubCell"/>
</dbReference>
<feature type="region of interest" description="Disordered" evidence="6">
    <location>
        <begin position="335"/>
        <end position="357"/>
    </location>
</feature>
<accession>A0A0D9QHR5</accession>
<dbReference type="RefSeq" id="XP_012338150.1">
    <property type="nucleotide sequence ID" value="XM_012482727.1"/>
</dbReference>
<feature type="compositionally biased region" description="Basic residues" evidence="6">
    <location>
        <begin position="2363"/>
        <end position="2372"/>
    </location>
</feature>
<evidence type="ECO:0000256" key="5">
    <source>
        <dbReference type="ARBA" id="ARBA00023242"/>
    </source>
</evidence>
<sequence>MEERLNEAEEIFKHSEEEVHPSVSTKGQHIYEPISIDKKAVNFNNHMAHANDPFLLNTSDKGCSREYHLQNAPYVNLVSAYVLPTGLSISHPSGDRQSEIRPSNRECCMESPVTNTPMSSTTINNSPMSSTTMSSTTMNRSPMSSTPMNTSQMTVRNRAGYIQSVPINYQLGWTYSNESGGSKTQGIPPSENNPNEHNNGISHLNSSTTSMPHNPCACPNLQCDKNGDGNLHDHPSDVLFNKHPTSGLVYHPDDGYHIGSRTNSIYVNRSMVEIPSSEGSHVIPPNGSTTNTGSYHVSGEGTNQVKNLNRVTAVFPDQWSNEELVTNHVNTSNYRIRRKGDSPHDGESYEMCSSEYEPTGQSHLQQRQYSFASSEGCIYPKIFQPQTQLNPNRTLLVNTSDSFPVKSAIREDGNFSAHMDSSRDDQPLNPRQGIIQLEKQMDSTHSTRKNPLTLNRIVHPNNSTSVISDNMIGSSYVPFVNNEVQNGQNWGEEKFFPIKGNYRLSSIESLYPFDGNQMGDPTSFMKLYNNGNTSYGEDTPEVSAWLTRGSYSPKEALNNSVRNTKESHSSLICSSGDGGTSPHMCSSSSVHNLTGAYDMPQRSMSSSSRQLSLLDAPDGVNNEEEETLQRHSVYDLYVQSLLNGASGVISPSGVISSNGAPNPSAQWEENNDQLILYNLKNLGAKITNKAPQMTKNYLSYLDHYISSLRLLYNKLHSNRNLIFILAKEVFAPKKKRDKKKYSDDNGSTFESKHSYIQELLAALLPQPPVFPPLEIWIYMGKKNASQLHKLHLTIYIIYQKIICNISSILLKINNDMVSYASKNKFSKRNGTDSLNDYVNESGEGVKRNEVPFLSASKEEAVLGGPHSSEYVAKRGVRDREGVVDVEEVDYLVDKGDSVDTAHAIRETDDAMCVPVEPNLATRYNRSPSQTKEDEPNFQKGDISRNCLFRIDQKLAIMMASIDNISKMINLASKGGGRSNSSKDPSVDDAPDEESKTTNVVTTEQDNVDEDGGNNIKQDDKSGLEKEGNIVKHTQRVSKGISPSGCCPPHISISPKDGQIVAYDEVKGSDDVPLIQKMAKCNLNYCNSIHKDNPVKLLNELKYELRNVYNEVRSLMRHDSYYLSSKNKEEAGSSLELVNPNDDHGDDYAVPSDGTAVSNMNIKTADETCFLNDFLISQSESSNPLVNAHTQDYYPCTSKKNEKKIKLENQNELLNNLINSSICSKEEFNNDIIYDLKYTDDVFKKLLFLCRNFYTNLSEYKDYALESFHENEVDLTNLDDVNNFRYMDNQAFFTKRPLLPRGDLLPQQNFPAGRYQLEARNTPHMCNENGDMDIHNIEQVNDHPFKGENHTSNVAPVIDNADGDDGVNSGEETLLSEDQGGSTNCAKYVRYAKLGGASMYDTSEGSTPNNQEGLPLFGRNAPWVERPMEKKEDKEGTHQVDSFFAKFDGQEELMEAYTETPQSAILQMGQMDKYTAGACTGRKECERYSPSFSKATNGDYEQMELGFSRAADGGAESRALHTSPDTLFSTTQSGLHYNYHNQQPDADSYAHIRSSLLTDTSHVNSEHPYVQRALASEGIIGSMDDPYVQVKNTEDLTSKGTYMDNSYMQNHVGEAKKYAYLLNNAQNVYYPNEDNLSIGFENTEGIIPNDCAKYEMSIPNAYSIHTNRNVRSGDSFQGFSTPITRCLSSDGSCVGGDIMGNCVQVPQSPYHKNQPFGMFNYVGANGFAATDTDAQNDKGMNRHVGYYTDESAMQSMINYQGTQNNFQKCNGKKDMGSHQFATNGSTNNYMSADEAGMMNQFSFNDEEAINMHRLDNMPQCTSSYQITQERNTFKDVHKEGENLVEKMYNHNGNYLNNIELRADTTEDVSDNEMNNGGGNPEQAMGDDENTFDEGSAYLLKNGLVTNDTSEHWKLMSNIANNLSGEKSESLNGAEDMNSGNLKAEEMVRNNDPPDADILSPESPNDYPNMKNERRDHSLTNDENKIKLRKMLEITDKLIGKKYRGISYDPTRNGWSTFVYKKGVRTKKFFSSYKYGNLLAKKKSIEWRLKNLSPDSNAYVFSLKAKEEFNAILNDGYADIKNMNCDMRDGESNGGSSNNRDILYVNAFINLLNNSQEGQKDESDEPDDPLCQMDKSSHEECAEELTKKGTKDGSGSASSEIAKSLEEANYKVAPDLGGEVGGTNVVSNDDRTASSVDRETPCASEDKTEGEKTNYEENNSVAQIANLTNHLCDQADGCLHTDDDFLVYKKFCSILLNEGEALRSQPNGREAGNGSNVQNGQNGPNEEKGKVDNLNDAAQEEAKQTPGAIPDQTAHFQIVNNQNEEPIVFPHSNDVSPAHCAALASDEGLDPRIPIRDNCPITPRGNRKKRKRHIIKGEGKKPIGEGGEIISPTGEANVTGTGEQFSSTYAAPNASAGGCSDSSYSDLYGSDTRSCDGPSGSRRHDRPDGDGNEEKFKRWMDNGLIQSIEGSHFSFEEEDRSCKNDAVRDDNSERTLQYVKECISNNVHLKSLNCGIGRNDHNMIDTLYKNVRCYPHGNSLTSGEPLLNGVSAPSEESAIKTFYPVECRSIPQERLVDGIVNRAEPQHMGGEKDNNLCSGDISINRFVELSHEVEKQVAFQHERDLFLDNKRANDKNCLLEKNTLLRYMNECVYTGEEEKNLFHQFLQLTPQWVLLQLDELEQGYHAYFRKKIESFYKAYLVKIRRRNSSNLRKVAVEGSYRSASDMPPKRNDYMRELQLIFDKKLSTLWTCMIFPVDFLYLLYYKVFRMLKRMNKDKVTNAKEEKDKQLKCMLKGINFIKYKNAWSFSYIDLDDKRKEKIFPINHYGFVEAKTLSILYRKNFVLHLSKMYTFLKNVLLRNKKESGTIITKLINPKSINHFIEYYKKYEEFLICYGKIVYFYESKNVFLTTQKKKDALNYVPFEIRHKMSAEIEPLNLITATRNYFSKKSQMINFPKGIVYLSGYFLWVLLFLNHNNKEVVISFSARKYSFETAKARCFECYYCLLYKYKFRPINISGVVDLILETDLECKNYNLLDYQAEEIMPLDYLFHFFAPSNYVLQNGVIYKRLLLNQHHREGYQWRQKYDSLFPSEYVSLDTFQTYEIEDDYSLAMNEVHGDLGPNESVDATLKGCMDLDGEGYYTHVNLLNDAEVDTHVNLFNDDESMGQNQYFPFELPSLSEDQSDYYPYDIKEHNEGSEYPAQHHRRSSDSLLLCQDMEEVKKDTTPYFTDDENGKLMRLKRRDNCYLEGRSFKRGNYTNLRESSEEVDSVNWDEYYLHSDSDGSFGSSDGYEEAAEDETKIHGTYDPSNERNEDFTMLRSEREEMTSLGMQVTCGNSNVRSLHGGQDNGEEYEMGENHPTVNAANGRGQNGQVSSDTTERHNDEENDYHHVEKKEQTRGGVIGQDLYTKECSNHEQSTQGSKAKHFINSAEYYKDVWNKNIFHFLDNNIQDEYLKRNYDSLFNSQDEQNVVFKKMSAKEEHLGVFLMLNCQWLSDSFVHNINQIETKYADIYSFENYLNTREEVLNWKCEKNFIKDCAGIAKQCPRVVGVHYDTRAQAWVVNCTSNGKRRNKKFLVKTFGFLQARKMAIAHRKKWQQQKVFHRIKHVNGKRASHVETL</sequence>
<keyword evidence="2" id="KW-0805">Transcription regulation</keyword>
<keyword evidence="5" id="KW-0539">Nucleus</keyword>
<feature type="region of interest" description="Disordered" evidence="6">
    <location>
        <begin position="2428"/>
        <end position="2453"/>
    </location>
</feature>
<feature type="region of interest" description="Disordered" evidence="6">
    <location>
        <begin position="2352"/>
        <end position="2401"/>
    </location>
</feature>
<dbReference type="GeneID" id="24270439"/>
<dbReference type="GO" id="GO:0003677">
    <property type="term" value="F:DNA binding"/>
    <property type="evidence" value="ECO:0007669"/>
    <property type="project" value="UniProtKB-KW"/>
</dbReference>
<feature type="compositionally biased region" description="Low complexity" evidence="6">
    <location>
        <begin position="187"/>
        <end position="203"/>
    </location>
</feature>
<keyword evidence="4" id="KW-0804">Transcription</keyword>
<keyword evidence="7" id="KW-0472">Membrane</keyword>
<keyword evidence="10" id="KW-1185">Reference proteome</keyword>
<name>A0A0D9QHR5_PLAFR</name>
<evidence type="ECO:0000256" key="4">
    <source>
        <dbReference type="ARBA" id="ARBA00023163"/>
    </source>
</evidence>
<organism evidence="9 10">
    <name type="scientific">Plasmodium fragile</name>
    <dbReference type="NCBI Taxonomy" id="5857"/>
    <lineage>
        <taxon>Eukaryota</taxon>
        <taxon>Sar</taxon>
        <taxon>Alveolata</taxon>
        <taxon>Apicomplexa</taxon>
        <taxon>Aconoidasida</taxon>
        <taxon>Haemosporida</taxon>
        <taxon>Plasmodiidae</taxon>
        <taxon>Plasmodium</taxon>
        <taxon>Plasmodium (Plasmodium)</taxon>
    </lineage>
</organism>
<dbReference type="VEuPathDB" id="PlasmoDB:AK88_05125"/>
<feature type="compositionally biased region" description="Low complexity" evidence="6">
    <location>
        <begin position="2270"/>
        <end position="2282"/>
    </location>
</feature>
<reference evidence="9 10" key="1">
    <citation type="submission" date="2014-03" db="EMBL/GenBank/DDBJ databases">
        <title>The Genome Sequence of Plasmodium fragile nilgiri.</title>
        <authorList>
            <consortium name="The Broad Institute Genomics Platform"/>
            <consortium name="The Broad Institute Genome Sequencing Center for Infectious Disease"/>
            <person name="Neafsey D."/>
            <person name="Duraisingh M."/>
            <person name="Young S.K."/>
            <person name="Zeng Q."/>
            <person name="Gargeya S."/>
            <person name="Abouelleil A."/>
            <person name="Alvarado L."/>
            <person name="Chapman S.B."/>
            <person name="Gainer-Dewar J."/>
            <person name="Goldberg J."/>
            <person name="Griggs A."/>
            <person name="Gujja S."/>
            <person name="Hansen M."/>
            <person name="Howarth C."/>
            <person name="Imamovic A."/>
            <person name="Larimer J."/>
            <person name="Pearson M."/>
            <person name="Poon T.W."/>
            <person name="Priest M."/>
            <person name="Roberts A."/>
            <person name="Saif S."/>
            <person name="Shea T."/>
            <person name="Sykes S."/>
            <person name="Wortman J."/>
            <person name="Nusbaum C."/>
            <person name="Birren B."/>
        </authorList>
    </citation>
    <scope>NUCLEOTIDE SEQUENCE [LARGE SCALE GENOMIC DNA]</scope>
    <source>
        <strain evidence="10">nilgiri</strain>
    </source>
</reference>
<feature type="region of interest" description="Disordered" evidence="6">
    <location>
        <begin position="110"/>
        <end position="150"/>
    </location>
</feature>
<feature type="compositionally biased region" description="Basic and acidic residues" evidence="6">
    <location>
        <begin position="2443"/>
        <end position="2453"/>
    </location>
</feature>
<feature type="compositionally biased region" description="Basic and acidic residues" evidence="6">
    <location>
        <begin position="3374"/>
        <end position="3389"/>
    </location>
</feature>
<dbReference type="Proteomes" id="UP000054561">
    <property type="component" value="Unassembled WGS sequence"/>
</dbReference>
<feature type="transmembrane region" description="Helical" evidence="7">
    <location>
        <begin position="2955"/>
        <end position="2972"/>
    </location>
</feature>
<feature type="region of interest" description="Disordered" evidence="6">
    <location>
        <begin position="3338"/>
        <end position="3389"/>
    </location>
</feature>
<keyword evidence="7" id="KW-0812">Transmembrane</keyword>
<keyword evidence="3" id="KW-0238">DNA-binding</keyword>
<evidence type="ECO:0000313" key="9">
    <source>
        <dbReference type="EMBL" id="KJP85256.1"/>
    </source>
</evidence>
<keyword evidence="7" id="KW-1133">Transmembrane helix</keyword>
<evidence type="ECO:0000256" key="3">
    <source>
        <dbReference type="ARBA" id="ARBA00023125"/>
    </source>
</evidence>
<evidence type="ECO:0000259" key="8">
    <source>
        <dbReference type="Pfam" id="PF00847"/>
    </source>
</evidence>
<feature type="region of interest" description="Disordered" evidence="6">
    <location>
        <begin position="920"/>
        <end position="939"/>
    </location>
</feature>
<protein>
    <recommendedName>
        <fullName evidence="8">AP2/ERF domain-containing protein</fullName>
    </recommendedName>
</protein>
<evidence type="ECO:0000256" key="2">
    <source>
        <dbReference type="ARBA" id="ARBA00023015"/>
    </source>
</evidence>
<feature type="region of interest" description="Disordered" evidence="6">
    <location>
        <begin position="1947"/>
        <end position="1974"/>
    </location>
</feature>
<feature type="region of interest" description="Disordered" evidence="6">
    <location>
        <begin position="972"/>
        <end position="1028"/>
    </location>
</feature>
<dbReference type="GO" id="GO:0003700">
    <property type="term" value="F:DNA-binding transcription factor activity"/>
    <property type="evidence" value="ECO:0007669"/>
    <property type="project" value="InterPro"/>
</dbReference>
<dbReference type="OMA" id="KAWCFTY"/>
<evidence type="ECO:0000313" key="10">
    <source>
        <dbReference type="Proteomes" id="UP000054561"/>
    </source>
</evidence>
<evidence type="ECO:0000256" key="6">
    <source>
        <dbReference type="SAM" id="MobiDB-lite"/>
    </source>
</evidence>
<feature type="compositionally biased region" description="Basic and acidic residues" evidence="6">
    <location>
        <begin position="2133"/>
        <end position="2149"/>
    </location>
</feature>
<feature type="compositionally biased region" description="Basic and acidic residues" evidence="6">
    <location>
        <begin position="1016"/>
        <end position="1028"/>
    </location>
</feature>
<dbReference type="Gene3D" id="1.20.5.2050">
    <property type="match status" value="3"/>
</dbReference>
<feature type="region of interest" description="Disordered" evidence="6">
    <location>
        <begin position="178"/>
        <end position="204"/>
    </location>
</feature>
<feature type="region of interest" description="Disordered" evidence="6">
    <location>
        <begin position="2262"/>
        <end position="2289"/>
    </location>
</feature>